<evidence type="ECO:0000313" key="8">
    <source>
        <dbReference type="EMBL" id="KAJ0984752.1"/>
    </source>
</evidence>
<keyword evidence="6" id="KW-0131">Cell cycle</keyword>
<dbReference type="AlphaFoldDB" id="A0A9D5HR05"/>
<evidence type="ECO:0000256" key="2">
    <source>
        <dbReference type="ARBA" id="ARBA00004574"/>
    </source>
</evidence>
<evidence type="ECO:0000313" key="9">
    <source>
        <dbReference type="Proteomes" id="UP001085076"/>
    </source>
</evidence>
<keyword evidence="9" id="KW-1185">Reference proteome</keyword>
<keyword evidence="4" id="KW-0779">Telomere</keyword>
<comment type="subcellular location">
    <subcellularLocation>
        <location evidence="2">Chromosome</location>
        <location evidence="2">Telomere</location>
    </subcellularLocation>
    <subcellularLocation>
        <location evidence="1">Nucleus</location>
    </subcellularLocation>
</comment>
<organism evidence="8 9">
    <name type="scientific">Dioscorea zingiberensis</name>
    <dbReference type="NCBI Taxonomy" id="325984"/>
    <lineage>
        <taxon>Eukaryota</taxon>
        <taxon>Viridiplantae</taxon>
        <taxon>Streptophyta</taxon>
        <taxon>Embryophyta</taxon>
        <taxon>Tracheophyta</taxon>
        <taxon>Spermatophyta</taxon>
        <taxon>Magnoliopsida</taxon>
        <taxon>Liliopsida</taxon>
        <taxon>Dioscoreales</taxon>
        <taxon>Dioscoreaceae</taxon>
        <taxon>Dioscorea</taxon>
    </lineage>
</organism>
<keyword evidence="3" id="KW-0158">Chromosome</keyword>
<dbReference type="InterPro" id="IPR022031">
    <property type="entry name" value="Rif1_N"/>
</dbReference>
<evidence type="ECO:0000256" key="4">
    <source>
        <dbReference type="ARBA" id="ARBA00022895"/>
    </source>
</evidence>
<dbReference type="GO" id="GO:0000723">
    <property type="term" value="P:telomere maintenance"/>
    <property type="evidence" value="ECO:0007669"/>
    <property type="project" value="TreeGrafter"/>
</dbReference>
<dbReference type="PANTHER" id="PTHR22928">
    <property type="entry name" value="TELOMERE-ASSOCIATED PROTEIN RIF1"/>
    <property type="match status" value="1"/>
</dbReference>
<evidence type="ECO:0000256" key="1">
    <source>
        <dbReference type="ARBA" id="ARBA00004123"/>
    </source>
</evidence>
<reference evidence="8" key="1">
    <citation type="submission" date="2021-03" db="EMBL/GenBank/DDBJ databases">
        <authorList>
            <person name="Li Z."/>
            <person name="Yang C."/>
        </authorList>
    </citation>
    <scope>NUCLEOTIDE SEQUENCE</scope>
    <source>
        <strain evidence="8">Dzin_1.0</strain>
        <tissue evidence="8">Leaf</tissue>
    </source>
</reference>
<dbReference type="Pfam" id="PF12231">
    <property type="entry name" value="Rif1_N"/>
    <property type="match status" value="1"/>
</dbReference>
<protein>
    <recommendedName>
        <fullName evidence="7">Telomere-associated protein Rif1 N-terminal domain-containing protein</fullName>
    </recommendedName>
</protein>
<comment type="caution">
    <text evidence="8">The sequence shown here is derived from an EMBL/GenBank/DDBJ whole genome shotgun (WGS) entry which is preliminary data.</text>
</comment>
<evidence type="ECO:0000259" key="7">
    <source>
        <dbReference type="Pfam" id="PF12231"/>
    </source>
</evidence>
<feature type="domain" description="Telomere-associated protein Rif1 N-terminal" evidence="7">
    <location>
        <begin position="1"/>
        <end position="73"/>
    </location>
</feature>
<keyword evidence="5" id="KW-0539">Nucleus</keyword>
<dbReference type="PANTHER" id="PTHR22928:SF3">
    <property type="entry name" value="TELOMERE-ASSOCIATED PROTEIN RIF1"/>
    <property type="match status" value="1"/>
</dbReference>
<dbReference type="GO" id="GO:0000781">
    <property type="term" value="C:chromosome, telomeric region"/>
    <property type="evidence" value="ECO:0007669"/>
    <property type="project" value="UniProtKB-SubCell"/>
</dbReference>
<evidence type="ECO:0000256" key="6">
    <source>
        <dbReference type="ARBA" id="ARBA00023306"/>
    </source>
</evidence>
<sequence>MIEMVHVPAQKIHIIRAWGWYIHLLGSDAVNRRKLINSLLKVPEKTFSSPDPQIQIASLVAWESLVDVLLSSSVVDIKAGIARGTVVQQIRSASSLYDKRDSEHQIVNHPSIANAAFWSILEMIFSMGPNNSFLWTTCLDLLEEFILAKTKDEQKELDADSASCSFDCKESMKIHPISWLPWELNSLDFYLKLVGNIVIQSLVSTVTFENRILALNGALRTFRSILQGVRVELKAASTHNDITKFCIDTIFKFTKKVCEDTISKKISGQCNDTLCVALKFVETIRDELDPSILSSTLYRIALDISYIKDLQSFAEIKYLKSLGSGFRFLAYMDLVSPMVYTTLLHISLVAQSVLSLPGTDDISLAMQSSLHLIFSYSPLVNLHAVICFLYMHIGKLVQGEFCWLKVWRVISNGLEENIFIVDDSNLKNECDNADHRIVYWLLCYPFFMCFSLKEGSTHLGKTDFPVLCQASPYRELKLEFVMEVWRSLFNSSCSSSACGFSAANKFVEGLSELLNGLLDENNSTLQKIDLSKEKPENIYIFTLFGEVAICLMEHAQVLDYLIPKSTANNEVDGCCSPIVNTLGFVVRILDLAFRIVKMNPRTDHAIIGRIFAAMATLVHRFFLKKDIDLLMGIISDSLLQWLSLCASIHEIMLKGSIIYPLQCLWVEILDTLQKSQPPIIFNSLLLRIQASLLKVAFDHPHLPISDATILFWEATYGPQTNLHYPQCLVPVLHKLSTEGRCPKERLVFCTSNNGQSGLTRKRLRTVQHPPE</sequence>
<dbReference type="GO" id="GO:0005634">
    <property type="term" value="C:nucleus"/>
    <property type="evidence" value="ECO:0007669"/>
    <property type="project" value="UniProtKB-SubCell"/>
</dbReference>
<evidence type="ECO:0000256" key="3">
    <source>
        <dbReference type="ARBA" id="ARBA00022454"/>
    </source>
</evidence>
<dbReference type="Proteomes" id="UP001085076">
    <property type="component" value="Miscellaneous, Linkage group lg01"/>
</dbReference>
<gene>
    <name evidence="8" type="ORF">J5N97_003108</name>
</gene>
<name>A0A9D5HR05_9LILI</name>
<reference evidence="8" key="2">
    <citation type="journal article" date="2022" name="Hortic Res">
        <title>The genome of Dioscorea zingiberensis sheds light on the biosynthesis, origin and evolution of the medicinally important diosgenin saponins.</title>
        <authorList>
            <person name="Li Y."/>
            <person name="Tan C."/>
            <person name="Li Z."/>
            <person name="Guo J."/>
            <person name="Li S."/>
            <person name="Chen X."/>
            <person name="Wang C."/>
            <person name="Dai X."/>
            <person name="Yang H."/>
            <person name="Song W."/>
            <person name="Hou L."/>
            <person name="Xu J."/>
            <person name="Tong Z."/>
            <person name="Xu A."/>
            <person name="Yuan X."/>
            <person name="Wang W."/>
            <person name="Yang Q."/>
            <person name="Chen L."/>
            <person name="Sun Z."/>
            <person name="Wang K."/>
            <person name="Pan B."/>
            <person name="Chen J."/>
            <person name="Bao Y."/>
            <person name="Liu F."/>
            <person name="Qi X."/>
            <person name="Gang D.R."/>
            <person name="Wen J."/>
            <person name="Li J."/>
        </authorList>
    </citation>
    <scope>NUCLEOTIDE SEQUENCE</scope>
    <source>
        <strain evidence="8">Dzin_1.0</strain>
    </source>
</reference>
<dbReference type="OrthoDB" id="5399929at2759"/>
<accession>A0A9D5HR05</accession>
<dbReference type="EMBL" id="JAGGNH010000001">
    <property type="protein sequence ID" value="KAJ0984752.1"/>
    <property type="molecule type" value="Genomic_DNA"/>
</dbReference>
<proteinExistence type="predicted"/>
<evidence type="ECO:0000256" key="5">
    <source>
        <dbReference type="ARBA" id="ARBA00023242"/>
    </source>
</evidence>